<dbReference type="PATRIC" id="fig|645517.4.peg.751"/>
<evidence type="ECO:0000313" key="7">
    <source>
        <dbReference type="Proteomes" id="UP000092698"/>
    </source>
</evidence>
<name>A0A1C7D6I6_9SPHN</name>
<evidence type="ECO:0000256" key="2">
    <source>
        <dbReference type="ARBA" id="ARBA00022679"/>
    </source>
</evidence>
<dbReference type="Pfam" id="PF01553">
    <property type="entry name" value="Acyltransferase"/>
    <property type="match status" value="1"/>
</dbReference>
<dbReference type="RefSeq" id="WP_067786099.1">
    <property type="nucleotide sequence ID" value="NZ_CP016545.1"/>
</dbReference>
<organism evidence="6 7">
    <name type="scientific">Paraurantiacibacter namhicola</name>
    <dbReference type="NCBI Taxonomy" id="645517"/>
    <lineage>
        <taxon>Bacteria</taxon>
        <taxon>Pseudomonadati</taxon>
        <taxon>Pseudomonadota</taxon>
        <taxon>Alphaproteobacteria</taxon>
        <taxon>Sphingomonadales</taxon>
        <taxon>Erythrobacteraceae</taxon>
        <taxon>Paraurantiacibacter</taxon>
    </lineage>
</organism>
<dbReference type="PANTHER" id="PTHR10434">
    <property type="entry name" value="1-ACYL-SN-GLYCEROL-3-PHOSPHATE ACYLTRANSFERASE"/>
    <property type="match status" value="1"/>
</dbReference>
<accession>A0A1C7D6I6</accession>
<dbReference type="SMART" id="SM00563">
    <property type="entry name" value="PlsC"/>
    <property type="match status" value="1"/>
</dbReference>
<dbReference type="KEGG" id="anh:A6F65_00750"/>
<keyword evidence="4" id="KW-0472">Membrane</keyword>
<comment type="pathway">
    <text evidence="1">Lipid metabolism.</text>
</comment>
<dbReference type="SUPFAM" id="SSF69593">
    <property type="entry name" value="Glycerol-3-phosphate (1)-acyltransferase"/>
    <property type="match status" value="1"/>
</dbReference>
<dbReference type="AlphaFoldDB" id="A0A1C7D6I6"/>
<keyword evidence="4" id="KW-0812">Transmembrane</keyword>
<dbReference type="PANTHER" id="PTHR10434:SF11">
    <property type="entry name" value="1-ACYL-SN-GLYCEROL-3-PHOSPHATE ACYLTRANSFERASE"/>
    <property type="match status" value="1"/>
</dbReference>
<sequence>MAFLRSLTFYFAFYIGSILFTVAALVTLPLSPRRFRHVPTAWSGFHRWCVRYLLGIRVVEEGTRHDGPVLYAIKHEAFFEAIDMPHLFSHPAGFAKEELFRIFGWGKVARRFGLIPVERDAGARALRFMIREAKERSEEGRPLVIFPEGTRIPHGECPPLRSGFAGIYKMLKLPVVPVAVNSGPLYHRPIKRSGTIMIRFGEVIPAGLPREEIEARVHSAINSLND</sequence>
<evidence type="ECO:0000256" key="3">
    <source>
        <dbReference type="ARBA" id="ARBA00023315"/>
    </source>
</evidence>
<dbReference type="OrthoDB" id="5290997at2"/>
<evidence type="ECO:0000313" key="6">
    <source>
        <dbReference type="EMBL" id="ANU07070.1"/>
    </source>
</evidence>
<keyword evidence="2 6" id="KW-0808">Transferase</keyword>
<dbReference type="CDD" id="cd07989">
    <property type="entry name" value="LPLAT_AGPAT-like"/>
    <property type="match status" value="1"/>
</dbReference>
<keyword evidence="7" id="KW-1185">Reference proteome</keyword>
<dbReference type="EMBL" id="CP016545">
    <property type="protein sequence ID" value="ANU07070.1"/>
    <property type="molecule type" value="Genomic_DNA"/>
</dbReference>
<evidence type="ECO:0000256" key="4">
    <source>
        <dbReference type="SAM" id="Phobius"/>
    </source>
</evidence>
<feature type="domain" description="Phospholipid/glycerol acyltransferase" evidence="5">
    <location>
        <begin position="69"/>
        <end position="183"/>
    </location>
</feature>
<gene>
    <name evidence="6" type="ORF">A6F65_00750</name>
</gene>
<protein>
    <submittedName>
        <fullName evidence="6">2-acyl-glycerophospho-ethanolamine acyltransferase</fullName>
    </submittedName>
</protein>
<evidence type="ECO:0000256" key="1">
    <source>
        <dbReference type="ARBA" id="ARBA00005189"/>
    </source>
</evidence>
<dbReference type="GO" id="GO:0003841">
    <property type="term" value="F:1-acylglycerol-3-phosphate O-acyltransferase activity"/>
    <property type="evidence" value="ECO:0007669"/>
    <property type="project" value="TreeGrafter"/>
</dbReference>
<evidence type="ECO:0000259" key="5">
    <source>
        <dbReference type="SMART" id="SM00563"/>
    </source>
</evidence>
<reference evidence="6 7" key="1">
    <citation type="submission" date="2016-07" db="EMBL/GenBank/DDBJ databases">
        <title>Complete genome sequence of Altererythrobacter namhicola JCM 16345T, containing esterase-encoding genes.</title>
        <authorList>
            <person name="Cheng H."/>
            <person name="Wu Y.-H."/>
            <person name="Jian S.-L."/>
            <person name="Huo Y.-Y."/>
            <person name="Wang C.-S."/>
            <person name="Xu X.-W."/>
        </authorList>
    </citation>
    <scope>NUCLEOTIDE SEQUENCE [LARGE SCALE GENOMIC DNA]</scope>
    <source>
        <strain evidence="6 7">JCM 16345</strain>
    </source>
</reference>
<dbReference type="GO" id="GO:0006654">
    <property type="term" value="P:phosphatidic acid biosynthetic process"/>
    <property type="evidence" value="ECO:0007669"/>
    <property type="project" value="TreeGrafter"/>
</dbReference>
<feature type="transmembrane region" description="Helical" evidence="4">
    <location>
        <begin position="6"/>
        <end position="28"/>
    </location>
</feature>
<dbReference type="STRING" id="645517.A6F65_00750"/>
<proteinExistence type="predicted"/>
<keyword evidence="3 6" id="KW-0012">Acyltransferase</keyword>
<keyword evidence="4" id="KW-1133">Transmembrane helix</keyword>
<dbReference type="InterPro" id="IPR002123">
    <property type="entry name" value="Plipid/glycerol_acylTrfase"/>
</dbReference>
<dbReference type="Proteomes" id="UP000092698">
    <property type="component" value="Chromosome"/>
</dbReference>